<comment type="caution">
    <text evidence="3">The sequence shown here is derived from an EMBL/GenBank/DDBJ whole genome shotgun (WGS) entry which is preliminary data.</text>
</comment>
<dbReference type="EMBL" id="JACHMD010000001">
    <property type="protein sequence ID" value="MBB4666783.1"/>
    <property type="molecule type" value="Genomic_DNA"/>
</dbReference>
<feature type="chain" id="PRO_5038710425" description="DUF4358 domain-containing protein" evidence="2">
    <location>
        <begin position="24"/>
        <end position="210"/>
    </location>
</feature>
<proteinExistence type="predicted"/>
<evidence type="ECO:0000256" key="1">
    <source>
        <dbReference type="SAM" id="MobiDB-lite"/>
    </source>
</evidence>
<evidence type="ECO:0000313" key="3">
    <source>
        <dbReference type="EMBL" id="MBB4666783.1"/>
    </source>
</evidence>
<feature type="region of interest" description="Disordered" evidence="1">
    <location>
        <begin position="26"/>
        <end position="60"/>
    </location>
</feature>
<sequence length="210" mass="21429">MPSRRVRIAVLTALLVALCGCSAEPPGTVSSASPDTDGASLATETPSLTPTPDPTLSPEPIAVPSCAELLSIEQVRVTLNDDRVEGPAPLDAIEPPSVLGPAARQTFETAIDAVGCSYGIPYSDGGFYVIVLAVDGASASELVSALKASDEYEQTARGDIAMFSKGVPEGIGTYLGYALDENVWAIVQGTMVSSTTSVNIAADAVTAVLG</sequence>
<feature type="signal peptide" evidence="2">
    <location>
        <begin position="1"/>
        <end position="23"/>
    </location>
</feature>
<keyword evidence="4" id="KW-1185">Reference proteome</keyword>
<dbReference type="Proteomes" id="UP000573729">
    <property type="component" value="Unassembled WGS sequence"/>
</dbReference>
<accession>A0A7W7BSC9</accession>
<dbReference type="PROSITE" id="PS51257">
    <property type="entry name" value="PROKAR_LIPOPROTEIN"/>
    <property type="match status" value="1"/>
</dbReference>
<gene>
    <name evidence="3" type="ORF">BKA24_001492</name>
</gene>
<evidence type="ECO:0000313" key="4">
    <source>
        <dbReference type="Proteomes" id="UP000573729"/>
    </source>
</evidence>
<evidence type="ECO:0008006" key="5">
    <source>
        <dbReference type="Google" id="ProtNLM"/>
    </source>
</evidence>
<organism evidence="3 4">
    <name type="scientific">Microbacterium marinum</name>
    <dbReference type="NCBI Taxonomy" id="421115"/>
    <lineage>
        <taxon>Bacteria</taxon>
        <taxon>Bacillati</taxon>
        <taxon>Actinomycetota</taxon>
        <taxon>Actinomycetes</taxon>
        <taxon>Micrococcales</taxon>
        <taxon>Microbacteriaceae</taxon>
        <taxon>Microbacterium</taxon>
    </lineage>
</organism>
<reference evidence="3 4" key="1">
    <citation type="submission" date="2020-08" db="EMBL/GenBank/DDBJ databases">
        <title>Sequencing the genomes of 1000 actinobacteria strains.</title>
        <authorList>
            <person name="Klenk H.-P."/>
        </authorList>
    </citation>
    <scope>NUCLEOTIDE SEQUENCE [LARGE SCALE GENOMIC DNA]</scope>
    <source>
        <strain evidence="3 4">DSM 24947</strain>
    </source>
</reference>
<dbReference type="AlphaFoldDB" id="A0A7W7BSC9"/>
<keyword evidence="2" id="KW-0732">Signal</keyword>
<name>A0A7W7BSC9_9MICO</name>
<evidence type="ECO:0000256" key="2">
    <source>
        <dbReference type="SAM" id="SignalP"/>
    </source>
</evidence>
<protein>
    <recommendedName>
        <fullName evidence="5">DUF4358 domain-containing protein</fullName>
    </recommendedName>
</protein>
<dbReference type="RefSeq" id="WP_184216631.1">
    <property type="nucleotide sequence ID" value="NZ_JACHMD010000001.1"/>
</dbReference>